<organism evidence="2 3">
    <name type="scientific">Ilyodon furcidens</name>
    <name type="common">goldbreast splitfin</name>
    <dbReference type="NCBI Taxonomy" id="33524"/>
    <lineage>
        <taxon>Eukaryota</taxon>
        <taxon>Metazoa</taxon>
        <taxon>Chordata</taxon>
        <taxon>Craniata</taxon>
        <taxon>Vertebrata</taxon>
        <taxon>Euteleostomi</taxon>
        <taxon>Actinopterygii</taxon>
        <taxon>Neopterygii</taxon>
        <taxon>Teleostei</taxon>
        <taxon>Neoteleostei</taxon>
        <taxon>Acanthomorphata</taxon>
        <taxon>Ovalentaria</taxon>
        <taxon>Atherinomorphae</taxon>
        <taxon>Cyprinodontiformes</taxon>
        <taxon>Goodeidae</taxon>
        <taxon>Ilyodon</taxon>
    </lineage>
</organism>
<gene>
    <name evidence="2" type="ORF">ILYODFUR_035133</name>
</gene>
<dbReference type="Proteomes" id="UP001482620">
    <property type="component" value="Unassembled WGS sequence"/>
</dbReference>
<keyword evidence="3" id="KW-1185">Reference proteome</keyword>
<feature type="non-terminal residue" evidence="2">
    <location>
        <position position="1"/>
    </location>
</feature>
<evidence type="ECO:0000256" key="1">
    <source>
        <dbReference type="SAM" id="MobiDB-lite"/>
    </source>
</evidence>
<reference evidence="2 3" key="1">
    <citation type="submission" date="2021-06" db="EMBL/GenBank/DDBJ databases">
        <authorList>
            <person name="Palmer J.M."/>
        </authorList>
    </citation>
    <scope>NUCLEOTIDE SEQUENCE [LARGE SCALE GENOMIC DNA]</scope>
    <source>
        <strain evidence="3">if_2019</strain>
        <tissue evidence="2">Muscle</tissue>
    </source>
</reference>
<proteinExistence type="predicted"/>
<accession>A0ABV0UDN4</accession>
<dbReference type="EMBL" id="JAHRIQ010064503">
    <property type="protein sequence ID" value="MEQ2242361.1"/>
    <property type="molecule type" value="Genomic_DNA"/>
</dbReference>
<feature type="compositionally biased region" description="Low complexity" evidence="1">
    <location>
        <begin position="34"/>
        <end position="51"/>
    </location>
</feature>
<sequence>RCYYSLLRGSYMSSSAYPGPSRGGSRLSRDNQMSLSPDTSSSSSGGSPRRSQASRET</sequence>
<feature type="region of interest" description="Disordered" evidence="1">
    <location>
        <begin position="13"/>
        <end position="57"/>
    </location>
</feature>
<evidence type="ECO:0000313" key="3">
    <source>
        <dbReference type="Proteomes" id="UP001482620"/>
    </source>
</evidence>
<protein>
    <submittedName>
        <fullName evidence="2">Uncharacterized protein</fullName>
    </submittedName>
</protein>
<comment type="caution">
    <text evidence="2">The sequence shown here is derived from an EMBL/GenBank/DDBJ whole genome shotgun (WGS) entry which is preliminary data.</text>
</comment>
<name>A0ABV0UDN4_9TELE</name>
<evidence type="ECO:0000313" key="2">
    <source>
        <dbReference type="EMBL" id="MEQ2242361.1"/>
    </source>
</evidence>